<name>A0ABR9ZNB0_9FIRM</name>
<reference evidence="3 4" key="1">
    <citation type="submission" date="2020-11" db="EMBL/GenBank/DDBJ databases">
        <title>Fusibacter basophilias sp. nov.</title>
        <authorList>
            <person name="Qiu D."/>
        </authorList>
    </citation>
    <scope>NUCLEOTIDE SEQUENCE [LARGE SCALE GENOMIC DNA]</scope>
    <source>
        <strain evidence="3 4">Q10-2</strain>
    </source>
</reference>
<feature type="transmembrane region" description="Helical" evidence="1">
    <location>
        <begin position="7"/>
        <end position="27"/>
    </location>
</feature>
<keyword evidence="4" id="KW-1185">Reference proteome</keyword>
<keyword evidence="1" id="KW-0812">Transmembrane</keyword>
<dbReference type="EMBL" id="JADKNH010000001">
    <property type="protein sequence ID" value="MBF4691955.1"/>
    <property type="molecule type" value="Genomic_DNA"/>
</dbReference>
<evidence type="ECO:0000259" key="2">
    <source>
        <dbReference type="Pfam" id="PF19823"/>
    </source>
</evidence>
<accession>A0ABR9ZNB0</accession>
<dbReference type="InterPro" id="IPR046272">
    <property type="entry name" value="DUF6305"/>
</dbReference>
<protein>
    <recommendedName>
        <fullName evidence="2">DUF6305 domain-containing protein</fullName>
    </recommendedName>
</protein>
<dbReference type="Proteomes" id="UP000614200">
    <property type="component" value="Unassembled WGS sequence"/>
</dbReference>
<evidence type="ECO:0000313" key="3">
    <source>
        <dbReference type="EMBL" id="MBF4691955.1"/>
    </source>
</evidence>
<evidence type="ECO:0000313" key="4">
    <source>
        <dbReference type="Proteomes" id="UP000614200"/>
    </source>
</evidence>
<organism evidence="3 4">
    <name type="scientific">Fusibacter ferrireducens</name>
    <dbReference type="NCBI Taxonomy" id="2785058"/>
    <lineage>
        <taxon>Bacteria</taxon>
        <taxon>Bacillati</taxon>
        <taxon>Bacillota</taxon>
        <taxon>Clostridia</taxon>
        <taxon>Eubacteriales</taxon>
        <taxon>Eubacteriales Family XII. Incertae Sedis</taxon>
        <taxon>Fusibacter</taxon>
    </lineage>
</organism>
<feature type="domain" description="DUF6305" evidence="2">
    <location>
        <begin position="48"/>
        <end position="200"/>
    </location>
</feature>
<comment type="caution">
    <text evidence="3">The sequence shown here is derived from an EMBL/GenBank/DDBJ whole genome shotgun (WGS) entry which is preliminary data.</text>
</comment>
<sequence length="201" mass="22477">MLKFKVFRRLIMLFVGMVIAWGSIYYLNSTHDVQSLSSTYLSRPFSNNMLLITSAGQSTDTYILQDLANELRFNNLFMPEASSNDLAEISSIVIVVGYSEIGLKLHDKNIDDEYERVKTLIDEGFGQKLPIVVVYIGGKARRNAETDALLTLTCESANYIITTNSGNDDLFLTELANQNETPIAYINSINDLTKPLAAAFR</sequence>
<keyword evidence="1" id="KW-0472">Membrane</keyword>
<evidence type="ECO:0000256" key="1">
    <source>
        <dbReference type="SAM" id="Phobius"/>
    </source>
</evidence>
<gene>
    <name evidence="3" type="ORF">ISU02_02440</name>
</gene>
<proteinExistence type="predicted"/>
<dbReference type="RefSeq" id="WP_194700183.1">
    <property type="nucleotide sequence ID" value="NZ_JADKNH010000001.1"/>
</dbReference>
<keyword evidence="1" id="KW-1133">Transmembrane helix</keyword>
<dbReference type="Pfam" id="PF19823">
    <property type="entry name" value="DUF6305"/>
    <property type="match status" value="1"/>
</dbReference>